<dbReference type="EMBL" id="CP003470">
    <property type="protein sequence ID" value="AGG87509.1"/>
    <property type="molecule type" value="Genomic_DNA"/>
</dbReference>
<feature type="region of interest" description="Disordered" evidence="1">
    <location>
        <begin position="19"/>
        <end position="95"/>
    </location>
</feature>
<dbReference type="Gene3D" id="2.20.130.30">
    <property type="entry name" value="Protein of unknown function DUF2782"/>
    <property type="match status" value="1"/>
</dbReference>
<evidence type="ECO:0008006" key="5">
    <source>
        <dbReference type="Google" id="ProtNLM"/>
    </source>
</evidence>
<dbReference type="Pfam" id="PF11191">
    <property type="entry name" value="DUF2782"/>
    <property type="match status" value="1"/>
</dbReference>
<dbReference type="STRING" id="666685.R2APBS1_0333"/>
<dbReference type="GeneID" id="72425312"/>
<dbReference type="RefSeq" id="WP_015446606.1">
    <property type="nucleotide sequence ID" value="NC_020541.1"/>
</dbReference>
<evidence type="ECO:0000313" key="3">
    <source>
        <dbReference type="EMBL" id="AGG87509.1"/>
    </source>
</evidence>
<protein>
    <recommendedName>
        <fullName evidence="5">DUF2782 domain-containing protein</fullName>
    </recommendedName>
</protein>
<evidence type="ECO:0000313" key="4">
    <source>
        <dbReference type="Proteomes" id="UP000011859"/>
    </source>
</evidence>
<organism evidence="3 4">
    <name type="scientific">Rhodanobacter denitrificans</name>
    <dbReference type="NCBI Taxonomy" id="666685"/>
    <lineage>
        <taxon>Bacteria</taxon>
        <taxon>Pseudomonadati</taxon>
        <taxon>Pseudomonadota</taxon>
        <taxon>Gammaproteobacteria</taxon>
        <taxon>Lysobacterales</taxon>
        <taxon>Rhodanobacteraceae</taxon>
        <taxon>Rhodanobacter</taxon>
    </lineage>
</organism>
<keyword evidence="4" id="KW-1185">Reference proteome</keyword>
<name>M4NAK7_9GAMM</name>
<dbReference type="HOGENOM" id="CLU_1650406_0_0_6"/>
<gene>
    <name evidence="3" type="ORF">R2APBS1_0333</name>
</gene>
<feature type="chain" id="PRO_5004056318" description="DUF2782 domain-containing protein" evidence="2">
    <location>
        <begin position="21"/>
        <end position="178"/>
    </location>
</feature>
<dbReference type="Proteomes" id="UP000011859">
    <property type="component" value="Chromosome"/>
</dbReference>
<proteinExistence type="predicted"/>
<keyword evidence="2" id="KW-0732">Signal</keyword>
<feature type="region of interest" description="Disordered" evidence="1">
    <location>
        <begin position="159"/>
        <end position="178"/>
    </location>
</feature>
<dbReference type="InterPro" id="IPR021357">
    <property type="entry name" value="DUF2782"/>
</dbReference>
<sequence length="178" mass="18645" precursor="true">MKTAALLVAASVLFTSSALAQSAPSASVPPPPGIDDPGVRTVESPARPPAKPAAGHRATRAATSPSAQSLNLKPQTLPAMHDEGSVQAGRDQAPPEVRIRQEGDNSIQEYRRNGRVYMVVITPKSGIAQTYMVDPQGRLVDEHGMKPVGPVMYKVLEWGKSRPPAEGSSGTPPADGGH</sequence>
<feature type="signal peptide" evidence="2">
    <location>
        <begin position="1"/>
        <end position="20"/>
    </location>
</feature>
<evidence type="ECO:0000256" key="2">
    <source>
        <dbReference type="SAM" id="SignalP"/>
    </source>
</evidence>
<accession>M4NAK7</accession>
<dbReference type="AlphaFoldDB" id="M4NAK7"/>
<evidence type="ECO:0000256" key="1">
    <source>
        <dbReference type="SAM" id="MobiDB-lite"/>
    </source>
</evidence>
<dbReference type="KEGG" id="rhd:R2APBS1_0333"/>
<reference evidence="3 4" key="1">
    <citation type="submission" date="2012-04" db="EMBL/GenBank/DDBJ databases">
        <title>Complete genome of Rhodanobacter sp. 2APBS1.</title>
        <authorList>
            <consortium name="US DOE Joint Genome Institute"/>
            <person name="Huntemann M."/>
            <person name="Wei C.-L."/>
            <person name="Han J."/>
            <person name="Detter J.C."/>
            <person name="Han C."/>
            <person name="Tapia R."/>
            <person name="Munk A.C.C."/>
            <person name="Chen A."/>
            <person name="Krypides N."/>
            <person name="Mavromatis K."/>
            <person name="Markowitz V."/>
            <person name="Szeto E."/>
            <person name="Ivanova N."/>
            <person name="Mikhailova N."/>
            <person name="Ovchinnikova G."/>
            <person name="Pagani I."/>
            <person name="Pati A."/>
            <person name="Goodwin L."/>
            <person name="Peters L."/>
            <person name="Pitluck S."/>
            <person name="Woyke T."/>
            <person name="Prakash O."/>
            <person name="Elkins J."/>
            <person name="Brown S."/>
            <person name="Palumbo A."/>
            <person name="Hemme C."/>
            <person name="Zhou J."/>
            <person name="Watson D."/>
            <person name="Jardine P."/>
            <person name="Kostka J."/>
            <person name="Green S."/>
        </authorList>
    </citation>
    <scope>NUCLEOTIDE SEQUENCE [LARGE SCALE GENOMIC DNA]</scope>
    <source>
        <strain evidence="3 4">2APBS1</strain>
    </source>
</reference>
<feature type="compositionally biased region" description="Polar residues" evidence="1">
    <location>
        <begin position="61"/>
        <end position="74"/>
    </location>
</feature>